<dbReference type="EMBL" id="CP015008">
    <property type="protein sequence ID" value="AMS45314.1"/>
    <property type="molecule type" value="Genomic_DNA"/>
</dbReference>
<dbReference type="Proteomes" id="UP000577697">
    <property type="component" value="Unassembled WGS sequence"/>
</dbReference>
<sequence length="430" mass="46516">MSENVVYLHGQPNPVGHFLRVGTSGHRQLETLLGSGKMMVDRVVIEASAALRQQDLLAALAETGGELILDTNVAELSSVGRFSGAAKSAPWANPESVLTPDDLRPNANRDVIGQIARFAIKHGFHAVQAPAHVLDGSTDKLFALACEATSALRRSLDSEGGKHIGIDYPLMIKNGALRDPAQRRAFITSLKDVPFDHLWFRISGFGADATPVGLRRNIAAMMDFQRLEKPIVADGVGGLVGVAIAAFGAAGGICHGVAEKERFDASDWSKPPQSGGGGREKRVLMAGLDRLLSVKQVEVLMAAQGARSLLSCHDRSCCPNGMSDTLKDPKAHYLRQRVRQIRELSAVPEPRRAQHFLEKELAAAERTARSATKLKVSDEGLSEVLQRSSDRLEKMHAVLESLNSTITGQPRAFVPSRRQGRRANIASRSR</sequence>
<accession>A0AAC9ATP7</accession>
<evidence type="ECO:0000313" key="5">
    <source>
        <dbReference type="Proteomes" id="UP000577697"/>
    </source>
</evidence>
<dbReference type="Proteomes" id="UP000075755">
    <property type="component" value="Plasmid pAA03"/>
</dbReference>
<evidence type="ECO:0000313" key="4">
    <source>
        <dbReference type="Proteomes" id="UP000075755"/>
    </source>
</evidence>
<keyword evidence="5" id="KW-1185">Reference proteome</keyword>
<keyword evidence="2" id="KW-0614">Plasmid</keyword>
<protein>
    <submittedName>
        <fullName evidence="2">Uncharacterized protein</fullName>
    </submittedName>
</protein>
<name>A0AAC9ATP7_AMIAI</name>
<dbReference type="AlphaFoldDB" id="A0AAC9ATP7"/>
<reference evidence="2 4" key="1">
    <citation type="submission" date="2016-03" db="EMBL/GenBank/DDBJ databases">
        <title>Complete genome of Aminobacter aminovorans KCTC 2477.</title>
        <authorList>
            <person name="Kim K.M."/>
        </authorList>
    </citation>
    <scope>NUCLEOTIDE SEQUENCE [LARGE SCALE GENOMIC DNA]</scope>
    <source>
        <strain evidence="2 4">KCTC 2477</strain>
        <plasmid evidence="2 4">pAA03</plasmid>
    </source>
</reference>
<geneLocation type="plasmid" evidence="2 4">
    <name>pAA03</name>
</geneLocation>
<dbReference type="EMBL" id="JACICB010000023">
    <property type="protein sequence ID" value="MBB3708917.1"/>
    <property type="molecule type" value="Genomic_DNA"/>
</dbReference>
<dbReference type="KEGG" id="aak:AA2016_6419"/>
<reference evidence="3 5" key="2">
    <citation type="submission" date="2020-08" db="EMBL/GenBank/DDBJ databases">
        <title>Genomic Encyclopedia of Type Strains, Phase IV (KMG-IV): sequencing the most valuable type-strain genomes for metagenomic binning, comparative biology and taxonomic classification.</title>
        <authorList>
            <person name="Goeker M."/>
        </authorList>
    </citation>
    <scope>NUCLEOTIDE SEQUENCE [LARGE SCALE GENOMIC DNA]</scope>
    <source>
        <strain evidence="3 5">DSM 10368</strain>
    </source>
</reference>
<proteinExistence type="predicted"/>
<evidence type="ECO:0000313" key="2">
    <source>
        <dbReference type="EMBL" id="AMS45314.1"/>
    </source>
</evidence>
<organism evidence="2 4">
    <name type="scientific">Aminobacter aminovorans</name>
    <name type="common">Chelatobacter heintzii</name>
    <dbReference type="NCBI Taxonomy" id="83263"/>
    <lineage>
        <taxon>Bacteria</taxon>
        <taxon>Pseudomonadati</taxon>
        <taxon>Pseudomonadota</taxon>
        <taxon>Alphaproteobacteria</taxon>
        <taxon>Hyphomicrobiales</taxon>
        <taxon>Phyllobacteriaceae</taxon>
        <taxon>Aminobacter</taxon>
    </lineage>
</organism>
<gene>
    <name evidence="2" type="ORF">AA2016_6419</name>
    <name evidence="3" type="ORF">FHS67_005259</name>
</gene>
<evidence type="ECO:0000256" key="1">
    <source>
        <dbReference type="SAM" id="MobiDB-lite"/>
    </source>
</evidence>
<evidence type="ECO:0000313" key="3">
    <source>
        <dbReference type="EMBL" id="MBB3708917.1"/>
    </source>
</evidence>
<feature type="region of interest" description="Disordered" evidence="1">
    <location>
        <begin position="409"/>
        <end position="430"/>
    </location>
</feature>
<dbReference type="RefSeq" id="WP_067969737.1">
    <property type="nucleotide sequence ID" value="NZ_CP015008.1"/>
</dbReference>